<dbReference type="RefSeq" id="WP_147322898.1">
    <property type="nucleotide sequence ID" value="NZ_CP060636.1"/>
</dbReference>
<proteinExistence type="predicted"/>
<feature type="chain" id="PRO_5028821570" description="Lipoprotein" evidence="1">
    <location>
        <begin position="19"/>
        <end position="273"/>
    </location>
</feature>
<accession>A0A7G9GRL0</accession>
<dbReference type="Proteomes" id="UP000515856">
    <property type="component" value="Chromosome"/>
</dbReference>
<evidence type="ECO:0000313" key="3">
    <source>
        <dbReference type="Proteomes" id="UP000515856"/>
    </source>
</evidence>
<organism evidence="2 3">
    <name type="scientific">[Eubacterium] hominis</name>
    <dbReference type="NCBI Taxonomy" id="2764325"/>
    <lineage>
        <taxon>Bacteria</taxon>
        <taxon>Bacillati</taxon>
        <taxon>Bacillota</taxon>
        <taxon>Erysipelotrichia</taxon>
        <taxon>Erysipelotrichales</taxon>
        <taxon>Erysipelotrichaceae</taxon>
        <taxon>Amedibacillus</taxon>
    </lineage>
</organism>
<sequence>MKKLTTLLLSAGLLFSMAACSSSKIDDDALTLLETGMNHFEKMESASYNASMDVKIPDSNASIAFKGGYLEKDNKLNFSLLMDVKEDGEKAEELINVYYKDDTAYINLMDLNKMKIDVSDLLDQAKQSEPAETKSEGFKKEDIKPFLDKASLDGNKVKLVLNKEKLDAAMADEIKKQSEAAGYDMTMNIKSATAEVTVKDDFIEDAVIDFVMTVSADVDGKKESIDMNIKLNISFSDINQNKEINFPDFKGYEETDIMSLIYGMSSAAGGLEG</sequence>
<feature type="signal peptide" evidence="1">
    <location>
        <begin position="1"/>
        <end position="18"/>
    </location>
</feature>
<keyword evidence="1" id="KW-0732">Signal</keyword>
<reference evidence="2 3" key="1">
    <citation type="submission" date="2020-08" db="EMBL/GenBank/DDBJ databases">
        <authorList>
            <person name="Liu C."/>
            <person name="Sun Q."/>
        </authorList>
    </citation>
    <scope>NUCLEOTIDE SEQUENCE [LARGE SCALE GENOMIC DNA]</scope>
    <source>
        <strain evidence="2 3">NSJ-61</strain>
    </source>
</reference>
<evidence type="ECO:0008006" key="4">
    <source>
        <dbReference type="Google" id="ProtNLM"/>
    </source>
</evidence>
<keyword evidence="3" id="KW-1185">Reference proteome</keyword>
<dbReference type="KEGG" id="ehn:H9Q80_05700"/>
<dbReference type="Gene3D" id="2.50.20.20">
    <property type="match status" value="1"/>
</dbReference>
<evidence type="ECO:0000256" key="1">
    <source>
        <dbReference type="SAM" id="SignalP"/>
    </source>
</evidence>
<protein>
    <recommendedName>
        <fullName evidence="4">Lipoprotein</fullName>
    </recommendedName>
</protein>
<dbReference type="PROSITE" id="PS51257">
    <property type="entry name" value="PROKAR_LIPOPROTEIN"/>
    <property type="match status" value="1"/>
</dbReference>
<dbReference type="AlphaFoldDB" id="A0A7G9GRL0"/>
<gene>
    <name evidence="2" type="ORF">H9Q80_05700</name>
</gene>
<evidence type="ECO:0000313" key="2">
    <source>
        <dbReference type="EMBL" id="QNM13442.1"/>
    </source>
</evidence>
<name>A0A7G9GRL0_9FIRM</name>
<dbReference type="EMBL" id="CP060636">
    <property type="protein sequence ID" value="QNM13442.1"/>
    <property type="molecule type" value="Genomic_DNA"/>
</dbReference>